<dbReference type="InterPro" id="IPR039537">
    <property type="entry name" value="Retrotran_Ty1/copia-like"/>
</dbReference>
<accession>A0A699TI42</accession>
<name>A0A699TI42_TANCI</name>
<protein>
    <submittedName>
        <fullName evidence="2">Ribonuclease H-like domain-containing protein</fullName>
    </submittedName>
</protein>
<feature type="region of interest" description="Disordered" evidence="1">
    <location>
        <begin position="112"/>
        <end position="131"/>
    </location>
</feature>
<dbReference type="PANTHER" id="PTHR42648">
    <property type="entry name" value="TRANSPOSASE, PUTATIVE-RELATED"/>
    <property type="match status" value="1"/>
</dbReference>
<dbReference type="PANTHER" id="PTHR42648:SF21">
    <property type="entry name" value="CYSTEINE-RICH RLK (RECEPTOR-LIKE PROTEIN KINASE) 8"/>
    <property type="match status" value="1"/>
</dbReference>
<organism evidence="2">
    <name type="scientific">Tanacetum cinerariifolium</name>
    <name type="common">Dalmatian daisy</name>
    <name type="synonym">Chrysanthemum cinerariifolium</name>
    <dbReference type="NCBI Taxonomy" id="118510"/>
    <lineage>
        <taxon>Eukaryota</taxon>
        <taxon>Viridiplantae</taxon>
        <taxon>Streptophyta</taxon>
        <taxon>Embryophyta</taxon>
        <taxon>Tracheophyta</taxon>
        <taxon>Spermatophyta</taxon>
        <taxon>Magnoliopsida</taxon>
        <taxon>eudicotyledons</taxon>
        <taxon>Gunneridae</taxon>
        <taxon>Pentapetalae</taxon>
        <taxon>asterids</taxon>
        <taxon>campanulids</taxon>
        <taxon>Asterales</taxon>
        <taxon>Asteraceae</taxon>
        <taxon>Asteroideae</taxon>
        <taxon>Anthemideae</taxon>
        <taxon>Anthemidinae</taxon>
        <taxon>Tanacetum</taxon>
    </lineage>
</organism>
<proteinExistence type="predicted"/>
<evidence type="ECO:0000256" key="1">
    <source>
        <dbReference type="SAM" id="MobiDB-lite"/>
    </source>
</evidence>
<evidence type="ECO:0000313" key="2">
    <source>
        <dbReference type="EMBL" id="GFD08746.1"/>
    </source>
</evidence>
<feature type="non-terminal residue" evidence="2">
    <location>
        <position position="1"/>
    </location>
</feature>
<sequence length="150" mass="16369">AVRTACYVLNRVLVTSPHNKTPYALLTRNIPSVSHLKPFGCHVTILNTSDHLGKFDGKADEGYIVGYSASYKHVQVNQSAGTQGASTNFAGTPDTDLDSDYDEQVIIIPSYPSHSIQRSEPKDTSGDEVDDSPFHFADKIFQKELVGLKG</sequence>
<reference evidence="2" key="1">
    <citation type="journal article" date="2019" name="Sci. Rep.">
        <title>Draft genome of Tanacetum cinerariifolium, the natural source of mosquito coil.</title>
        <authorList>
            <person name="Yamashiro T."/>
            <person name="Shiraishi A."/>
            <person name="Satake H."/>
            <person name="Nakayama K."/>
        </authorList>
    </citation>
    <scope>NUCLEOTIDE SEQUENCE</scope>
</reference>
<feature type="non-terminal residue" evidence="2">
    <location>
        <position position="150"/>
    </location>
</feature>
<comment type="caution">
    <text evidence="2">The sequence shown here is derived from an EMBL/GenBank/DDBJ whole genome shotgun (WGS) entry which is preliminary data.</text>
</comment>
<dbReference type="EMBL" id="BKCJ011240594">
    <property type="protein sequence ID" value="GFD08746.1"/>
    <property type="molecule type" value="Genomic_DNA"/>
</dbReference>
<dbReference type="AlphaFoldDB" id="A0A699TI42"/>
<gene>
    <name evidence="2" type="ORF">Tci_880715</name>
</gene>